<dbReference type="AlphaFoldDB" id="A0A9D4TX00"/>
<feature type="active site" description="Nucleophile" evidence="2">
    <location>
        <position position="124"/>
    </location>
</feature>
<evidence type="ECO:0000256" key="3">
    <source>
        <dbReference type="RuleBase" id="RU361262"/>
    </source>
</evidence>
<evidence type="ECO:0000256" key="1">
    <source>
        <dbReference type="ARBA" id="ARBA00023098"/>
    </source>
</evidence>
<feature type="short sequence motif" description="DGA/G" evidence="2">
    <location>
        <begin position="240"/>
        <end position="242"/>
    </location>
</feature>
<dbReference type="GO" id="GO:0016020">
    <property type="term" value="C:membrane"/>
    <property type="evidence" value="ECO:0007669"/>
    <property type="project" value="TreeGrafter"/>
</dbReference>
<evidence type="ECO:0000256" key="2">
    <source>
        <dbReference type="PROSITE-ProRule" id="PRU01161"/>
    </source>
</evidence>
<comment type="caution">
    <text evidence="2">Lacks conserved residue(s) required for the propagation of feature annotation.</text>
</comment>
<dbReference type="EMBL" id="SIDB01000002">
    <property type="protein sequence ID" value="KAI3436706.1"/>
    <property type="molecule type" value="Genomic_DNA"/>
</dbReference>
<dbReference type="PANTHER" id="PTHR12406:SF7">
    <property type="entry name" value="PATATIN-LIKE PHOSPHOLIPASE DOMAIN-CONTAINING PROTEIN 4"/>
    <property type="match status" value="1"/>
</dbReference>
<feature type="region of interest" description="Disordered" evidence="4">
    <location>
        <begin position="347"/>
        <end position="440"/>
    </location>
</feature>
<dbReference type="GO" id="GO:0005737">
    <property type="term" value="C:cytoplasm"/>
    <property type="evidence" value="ECO:0007669"/>
    <property type="project" value="TreeGrafter"/>
</dbReference>
<comment type="domain">
    <text evidence="3">The nitrogen atoms of the two glycine residues in the GGXR motif define the oxyanion hole, and stabilize the oxyanion that forms during the nucleophilic attack by the catalytic serine during substrate cleavage.</text>
</comment>
<feature type="domain" description="PNPLA" evidence="5">
    <location>
        <begin position="89"/>
        <end position="253"/>
    </location>
</feature>
<dbReference type="GO" id="GO:0019433">
    <property type="term" value="P:triglyceride catabolic process"/>
    <property type="evidence" value="ECO:0007669"/>
    <property type="project" value="TreeGrafter"/>
</dbReference>
<keyword evidence="2 3" id="KW-0442">Lipid degradation</keyword>
<accession>A0A9D4TX00</accession>
<feature type="compositionally biased region" description="Polar residues" evidence="4">
    <location>
        <begin position="372"/>
        <end position="382"/>
    </location>
</feature>
<reference evidence="6" key="1">
    <citation type="journal article" date="2019" name="Plant J.">
        <title>Chlorella vulgaris genome assembly and annotation reveals the molecular basis for metabolic acclimation to high light conditions.</title>
        <authorList>
            <person name="Cecchin M."/>
            <person name="Marcolungo L."/>
            <person name="Rossato M."/>
            <person name="Girolomoni L."/>
            <person name="Cosentino E."/>
            <person name="Cuine S."/>
            <person name="Li-Beisson Y."/>
            <person name="Delledonne M."/>
            <person name="Ballottari M."/>
        </authorList>
    </citation>
    <scope>NUCLEOTIDE SEQUENCE</scope>
    <source>
        <strain evidence="6">211/11P</strain>
    </source>
</reference>
<feature type="active site" description="Proton acceptor" evidence="2">
    <location>
        <position position="240"/>
    </location>
</feature>
<protein>
    <recommendedName>
        <fullName evidence="3">Patatin</fullName>
        <ecNumber evidence="3">3.1.1.-</ecNumber>
    </recommendedName>
</protein>
<dbReference type="CDD" id="cd07224">
    <property type="entry name" value="Pat_like"/>
    <property type="match status" value="1"/>
</dbReference>
<dbReference type="GO" id="GO:0005811">
    <property type="term" value="C:lipid droplet"/>
    <property type="evidence" value="ECO:0007669"/>
    <property type="project" value="TreeGrafter"/>
</dbReference>
<dbReference type="PANTHER" id="PTHR12406">
    <property type="entry name" value="CALCIUM-INDEPENDENT PHOSPHOLIPASE A2 IPLA2 -RELATED"/>
    <property type="match status" value="1"/>
</dbReference>
<dbReference type="Proteomes" id="UP001055712">
    <property type="component" value="Unassembled WGS sequence"/>
</dbReference>
<dbReference type="OrthoDB" id="197155at2759"/>
<keyword evidence="2 3" id="KW-0378">Hydrolase</keyword>
<evidence type="ECO:0000256" key="4">
    <source>
        <dbReference type="SAM" id="MobiDB-lite"/>
    </source>
</evidence>
<comment type="caution">
    <text evidence="6">The sequence shown here is derived from an EMBL/GenBank/DDBJ whole genome shotgun (WGS) entry which is preliminary data.</text>
</comment>
<dbReference type="Pfam" id="PF01734">
    <property type="entry name" value="Patatin"/>
    <property type="match status" value="1"/>
</dbReference>
<evidence type="ECO:0000313" key="7">
    <source>
        <dbReference type="Proteomes" id="UP001055712"/>
    </source>
</evidence>
<sequence>MLRSLSRLHTGPKVPQHAALRATVCGGSLSSGNGGGFKPDQRRALKVLSGARLFDLRQLGNELGGTLVVDDDSHKLAVQKAVKEKKISFGFSAGGCLFPYYIGAAGALIDAGILTDEIKLGGASAGSLLAACIKADMPLDGLVESNMRLMSDLRQGGTRGRLGPVLENFLRENLPEDAHTRCKDRAYVSVTRITPLARPSLVSEFHSRDDLIEALLASCHIPLWMNGNIFTKFRGERSCDGGLTNFIPIPPDTVGIRICCFPSKQLSPVYRIGISPDNFEPWDYTLRQMLQWAFEPADEAVVAALIDKGKEDTQAWMESMDLHVEKAAAEDKAVQGEGHVSAAKEAAIGSADTGKQQQAEQEGEQKLEARAQQDTGSQSSAAQFMERQVAKGAGAQGDGQGQAQALEAAAKQQDAAGGEEVDEEACEKALKEAQDKEAEEGNLWAKALSAAGVAASAAALAATVLP</sequence>
<dbReference type="GO" id="GO:0055088">
    <property type="term" value="P:lipid homeostasis"/>
    <property type="evidence" value="ECO:0007669"/>
    <property type="project" value="TreeGrafter"/>
</dbReference>
<feature type="compositionally biased region" description="Low complexity" evidence="4">
    <location>
        <begin position="401"/>
        <end position="416"/>
    </location>
</feature>
<keyword evidence="1 2" id="KW-0443">Lipid metabolism</keyword>
<gene>
    <name evidence="6" type="ORF">D9Q98_006121</name>
</gene>
<dbReference type="InterPro" id="IPR002641">
    <property type="entry name" value="PNPLA_dom"/>
</dbReference>
<name>A0A9D4TX00_CHLVU</name>
<dbReference type="InterPro" id="IPR016035">
    <property type="entry name" value="Acyl_Trfase/lysoPLipase"/>
</dbReference>
<comment type="function">
    <text evidence="3">Lipolytic acyl hydrolase (LAH).</text>
</comment>
<organism evidence="6 7">
    <name type="scientific">Chlorella vulgaris</name>
    <name type="common">Green alga</name>
    <dbReference type="NCBI Taxonomy" id="3077"/>
    <lineage>
        <taxon>Eukaryota</taxon>
        <taxon>Viridiplantae</taxon>
        <taxon>Chlorophyta</taxon>
        <taxon>core chlorophytes</taxon>
        <taxon>Trebouxiophyceae</taxon>
        <taxon>Chlorellales</taxon>
        <taxon>Chlorellaceae</taxon>
        <taxon>Chlorella clade</taxon>
        <taxon>Chlorella</taxon>
    </lineage>
</organism>
<evidence type="ECO:0000313" key="6">
    <source>
        <dbReference type="EMBL" id="KAI3436706.1"/>
    </source>
</evidence>
<dbReference type="SUPFAM" id="SSF52151">
    <property type="entry name" value="FabD/lysophospholipase-like"/>
    <property type="match status" value="1"/>
</dbReference>
<comment type="similarity">
    <text evidence="3">Belongs to the patatin family.</text>
</comment>
<dbReference type="PROSITE" id="PS51635">
    <property type="entry name" value="PNPLA"/>
    <property type="match status" value="1"/>
</dbReference>
<feature type="short sequence motif" description="GXSXG" evidence="2">
    <location>
        <begin position="122"/>
        <end position="126"/>
    </location>
</feature>
<evidence type="ECO:0000259" key="5">
    <source>
        <dbReference type="PROSITE" id="PS51635"/>
    </source>
</evidence>
<keyword evidence="7" id="KW-1185">Reference proteome</keyword>
<reference evidence="6" key="2">
    <citation type="submission" date="2020-11" db="EMBL/GenBank/DDBJ databases">
        <authorList>
            <person name="Cecchin M."/>
            <person name="Marcolungo L."/>
            <person name="Rossato M."/>
            <person name="Girolomoni L."/>
            <person name="Cosentino E."/>
            <person name="Cuine S."/>
            <person name="Li-Beisson Y."/>
            <person name="Delledonne M."/>
            <person name="Ballottari M."/>
        </authorList>
    </citation>
    <scope>NUCLEOTIDE SEQUENCE</scope>
    <source>
        <strain evidence="6">211/11P</strain>
        <tissue evidence="6">Whole cell</tissue>
    </source>
</reference>
<proteinExistence type="inferred from homology"/>
<dbReference type="InterPro" id="IPR033562">
    <property type="entry name" value="PLPL"/>
</dbReference>
<dbReference type="EC" id="3.1.1.-" evidence="3"/>
<dbReference type="GO" id="GO:0004806">
    <property type="term" value="F:triacylglycerol lipase activity"/>
    <property type="evidence" value="ECO:0007669"/>
    <property type="project" value="TreeGrafter"/>
</dbReference>
<feature type="compositionally biased region" description="Basic and acidic residues" evidence="4">
    <location>
        <begin position="426"/>
        <end position="436"/>
    </location>
</feature>